<gene>
    <name evidence="10" type="ORF">CLV71_106412</name>
</gene>
<keyword evidence="4 7" id="KW-0812">Transmembrane</keyword>
<dbReference type="InterPro" id="IPR051393">
    <property type="entry name" value="ABC_transporter_permease"/>
</dbReference>
<feature type="region of interest" description="Disordered" evidence="8">
    <location>
        <begin position="1"/>
        <end position="20"/>
    </location>
</feature>
<feature type="transmembrane region" description="Helical" evidence="7">
    <location>
        <begin position="90"/>
        <end position="112"/>
    </location>
</feature>
<keyword evidence="3" id="KW-1003">Cell membrane</keyword>
<dbReference type="InterPro" id="IPR000515">
    <property type="entry name" value="MetI-like"/>
</dbReference>
<dbReference type="PANTHER" id="PTHR30193">
    <property type="entry name" value="ABC TRANSPORTER PERMEASE PROTEIN"/>
    <property type="match status" value="1"/>
</dbReference>
<feature type="transmembrane region" description="Helical" evidence="7">
    <location>
        <begin position="160"/>
        <end position="180"/>
    </location>
</feature>
<sequence length="309" mass="34052">MAVMTDTQTPVRSAPAPVRRRSKRVSRPSALYLLPALVFFGIFAALPLVLVLYLSFTDWTGVGTPGLIGLDNWIRLFQNQAIWDVTWTTLLLTALCWATQTPMAILIGVWAAGEQRNRAVLSALFFLPLLLSTAAIALLYNRLFDPYLGIGRGFEPLRNILGTTSGAITAIVIVVGWQFIPFHTLLYQAAARNIPKVLYDAATVDGAGRWHMFWYVTLPQLRNTVVTSSTIMIVGSLTYFETIFLLTNGGPASSTRTLPLEMYFRGFKQYEFGFASAIGSVLVIVATAISLLIVRFSGFGKMRSTLEGL</sequence>
<organism evidence="10 11">
    <name type="scientific">Actinophytocola oryzae</name>
    <dbReference type="NCBI Taxonomy" id="502181"/>
    <lineage>
        <taxon>Bacteria</taxon>
        <taxon>Bacillati</taxon>
        <taxon>Actinomycetota</taxon>
        <taxon>Actinomycetes</taxon>
        <taxon>Pseudonocardiales</taxon>
        <taxon>Pseudonocardiaceae</taxon>
    </lineage>
</organism>
<evidence type="ECO:0000256" key="5">
    <source>
        <dbReference type="ARBA" id="ARBA00022989"/>
    </source>
</evidence>
<proteinExistence type="inferred from homology"/>
<keyword evidence="6 7" id="KW-0472">Membrane</keyword>
<feature type="transmembrane region" description="Helical" evidence="7">
    <location>
        <begin position="119"/>
        <end position="140"/>
    </location>
</feature>
<evidence type="ECO:0000256" key="2">
    <source>
        <dbReference type="ARBA" id="ARBA00022448"/>
    </source>
</evidence>
<reference evidence="10 11" key="1">
    <citation type="submission" date="2019-03" db="EMBL/GenBank/DDBJ databases">
        <title>Genomic Encyclopedia of Archaeal and Bacterial Type Strains, Phase II (KMG-II): from individual species to whole genera.</title>
        <authorList>
            <person name="Goeker M."/>
        </authorList>
    </citation>
    <scope>NUCLEOTIDE SEQUENCE [LARGE SCALE GENOMIC DNA]</scope>
    <source>
        <strain evidence="10 11">DSM 45499</strain>
    </source>
</reference>
<evidence type="ECO:0000256" key="6">
    <source>
        <dbReference type="ARBA" id="ARBA00023136"/>
    </source>
</evidence>
<dbReference type="GO" id="GO:0055085">
    <property type="term" value="P:transmembrane transport"/>
    <property type="evidence" value="ECO:0007669"/>
    <property type="project" value="InterPro"/>
</dbReference>
<dbReference type="GO" id="GO:0005886">
    <property type="term" value="C:plasma membrane"/>
    <property type="evidence" value="ECO:0007669"/>
    <property type="project" value="UniProtKB-SubCell"/>
</dbReference>
<evidence type="ECO:0000313" key="10">
    <source>
        <dbReference type="EMBL" id="TDV51061.1"/>
    </source>
</evidence>
<name>A0A4V3FTE3_9PSEU</name>
<dbReference type="PANTHER" id="PTHR30193:SF37">
    <property type="entry name" value="INNER MEMBRANE ABC TRANSPORTER PERMEASE PROTEIN YCJO"/>
    <property type="match status" value="1"/>
</dbReference>
<evidence type="ECO:0000259" key="9">
    <source>
        <dbReference type="PROSITE" id="PS50928"/>
    </source>
</evidence>
<protein>
    <submittedName>
        <fullName evidence="10">Xylobiose transport system permease protein</fullName>
    </submittedName>
</protein>
<feature type="domain" description="ABC transmembrane type-1" evidence="9">
    <location>
        <begin position="86"/>
        <end position="293"/>
    </location>
</feature>
<dbReference type="Gene3D" id="1.10.3720.10">
    <property type="entry name" value="MetI-like"/>
    <property type="match status" value="1"/>
</dbReference>
<keyword evidence="5 7" id="KW-1133">Transmembrane helix</keyword>
<dbReference type="Proteomes" id="UP000294927">
    <property type="component" value="Unassembled WGS sequence"/>
</dbReference>
<keyword evidence="11" id="KW-1185">Reference proteome</keyword>
<dbReference type="CDD" id="cd06261">
    <property type="entry name" value="TM_PBP2"/>
    <property type="match status" value="1"/>
</dbReference>
<accession>A0A4V3FTE3</accession>
<evidence type="ECO:0000313" key="11">
    <source>
        <dbReference type="Proteomes" id="UP000294927"/>
    </source>
</evidence>
<dbReference type="InterPro" id="IPR035906">
    <property type="entry name" value="MetI-like_sf"/>
</dbReference>
<evidence type="ECO:0000256" key="1">
    <source>
        <dbReference type="ARBA" id="ARBA00004651"/>
    </source>
</evidence>
<dbReference type="SUPFAM" id="SSF161098">
    <property type="entry name" value="MetI-like"/>
    <property type="match status" value="1"/>
</dbReference>
<comment type="caution">
    <text evidence="10">The sequence shown here is derived from an EMBL/GenBank/DDBJ whole genome shotgun (WGS) entry which is preliminary data.</text>
</comment>
<dbReference type="EMBL" id="SOCP01000006">
    <property type="protein sequence ID" value="TDV51061.1"/>
    <property type="molecule type" value="Genomic_DNA"/>
</dbReference>
<evidence type="ECO:0000256" key="4">
    <source>
        <dbReference type="ARBA" id="ARBA00022692"/>
    </source>
</evidence>
<comment type="subcellular location">
    <subcellularLocation>
        <location evidence="1 7">Cell membrane</location>
        <topology evidence="1 7">Multi-pass membrane protein</topology>
    </subcellularLocation>
</comment>
<comment type="similarity">
    <text evidence="7">Belongs to the binding-protein-dependent transport system permease family.</text>
</comment>
<evidence type="ECO:0000256" key="8">
    <source>
        <dbReference type="SAM" id="MobiDB-lite"/>
    </source>
</evidence>
<keyword evidence="2 7" id="KW-0813">Transport</keyword>
<feature type="transmembrane region" description="Helical" evidence="7">
    <location>
        <begin position="231"/>
        <end position="252"/>
    </location>
</feature>
<evidence type="ECO:0000256" key="7">
    <source>
        <dbReference type="RuleBase" id="RU363032"/>
    </source>
</evidence>
<feature type="transmembrane region" description="Helical" evidence="7">
    <location>
        <begin position="30"/>
        <end position="56"/>
    </location>
</feature>
<dbReference type="PROSITE" id="PS50928">
    <property type="entry name" value="ABC_TM1"/>
    <property type="match status" value="1"/>
</dbReference>
<dbReference type="AlphaFoldDB" id="A0A4V3FTE3"/>
<dbReference type="Pfam" id="PF00528">
    <property type="entry name" value="BPD_transp_1"/>
    <property type="match status" value="1"/>
</dbReference>
<evidence type="ECO:0000256" key="3">
    <source>
        <dbReference type="ARBA" id="ARBA00022475"/>
    </source>
</evidence>
<feature type="transmembrane region" description="Helical" evidence="7">
    <location>
        <begin position="272"/>
        <end position="294"/>
    </location>
</feature>